<evidence type="ECO:0000256" key="1">
    <source>
        <dbReference type="PROSITE-ProRule" id="PRU01250"/>
    </source>
</evidence>
<feature type="binding site" evidence="1">
    <location>
        <position position="40"/>
    </location>
    <ligand>
        <name>Zn(2+)</name>
        <dbReference type="ChEBI" id="CHEBI:29105"/>
    </ligand>
</feature>
<feature type="domain" description="ClpX-type ZB" evidence="2">
    <location>
        <begin position="5"/>
        <end position="59"/>
    </location>
</feature>
<dbReference type="InterPro" id="IPR059188">
    <property type="entry name" value="Znf_CLPX-like"/>
</dbReference>
<protein>
    <submittedName>
        <fullName evidence="3">ClpX C4-type zinc finger protein</fullName>
    </submittedName>
</protein>
<feature type="binding site" evidence="1">
    <location>
        <position position="43"/>
    </location>
    <ligand>
        <name>Zn(2+)</name>
        <dbReference type="ChEBI" id="CHEBI:29105"/>
    </ligand>
</feature>
<dbReference type="GO" id="GO:0046983">
    <property type="term" value="F:protein dimerization activity"/>
    <property type="evidence" value="ECO:0007669"/>
    <property type="project" value="UniProtKB-UniRule"/>
</dbReference>
<evidence type="ECO:0000313" key="4">
    <source>
        <dbReference type="Proteomes" id="UP000594800"/>
    </source>
</evidence>
<dbReference type="GO" id="GO:0008270">
    <property type="term" value="F:zinc ion binding"/>
    <property type="evidence" value="ECO:0007669"/>
    <property type="project" value="UniProtKB-UniRule"/>
</dbReference>
<dbReference type="SUPFAM" id="SSF57716">
    <property type="entry name" value="Glucocorticoid receptor-like (DNA-binding domain)"/>
    <property type="match status" value="1"/>
</dbReference>
<organism evidence="3 4">
    <name type="scientific">Pontivivens ytuae</name>
    <dbReference type="NCBI Taxonomy" id="2789856"/>
    <lineage>
        <taxon>Bacteria</taxon>
        <taxon>Pseudomonadati</taxon>
        <taxon>Pseudomonadota</taxon>
        <taxon>Alphaproteobacteria</taxon>
        <taxon>Rhodobacterales</taxon>
        <taxon>Paracoccaceae</taxon>
        <taxon>Pontivivens</taxon>
    </lineage>
</organism>
<keyword evidence="1" id="KW-0143">Chaperone</keyword>
<reference evidence="3 4" key="1">
    <citation type="submission" date="2020-11" db="EMBL/GenBank/DDBJ databases">
        <title>Description of Pontivivens ytuae sp. nov. isolated from deep sea sediment of Mariana Trench.</title>
        <authorList>
            <person name="Wang Z."/>
            <person name="Sun Q.-L."/>
            <person name="Xu X.-D."/>
            <person name="Tang Y.-Z."/>
            <person name="Zhang J."/>
        </authorList>
    </citation>
    <scope>NUCLEOTIDE SEQUENCE [LARGE SCALE GENOMIC DNA]</scope>
    <source>
        <strain evidence="3 4">MT2928</strain>
    </source>
</reference>
<comment type="similarity">
    <text evidence="1">Belongs to the ClpX chaperone family.</text>
</comment>
<keyword evidence="1" id="KW-0479">Metal-binding</keyword>
<dbReference type="KEGG" id="poz:I0K15_18775"/>
<keyword evidence="4" id="KW-1185">Reference proteome</keyword>
<dbReference type="RefSeq" id="WP_196103004.1">
    <property type="nucleotide sequence ID" value="NZ_CP064942.1"/>
</dbReference>
<dbReference type="Pfam" id="PF06689">
    <property type="entry name" value="zf-C4_ClpX"/>
    <property type="match status" value="1"/>
</dbReference>
<gene>
    <name evidence="3" type="ORF">I0K15_18775</name>
</gene>
<keyword evidence="1" id="KW-0862">Zinc</keyword>
<sequence length="141" mass="15209">MPRSKGRGGAHADDGFHCAFCGLDNTSVGKMIAGPGVAICDRCVDACNAIIARNPGSDAPSERGDEAESAPFGAWSRLPDDVLLSTVRRTDRMIHSIRSILRDQVAVLRDRGVSWSDIGRELGISRQSAHERFASSRTDRS</sequence>
<dbReference type="GO" id="GO:0051082">
    <property type="term" value="F:unfolded protein binding"/>
    <property type="evidence" value="ECO:0007669"/>
    <property type="project" value="UniProtKB-UniRule"/>
</dbReference>
<evidence type="ECO:0000259" key="2">
    <source>
        <dbReference type="PROSITE" id="PS51902"/>
    </source>
</evidence>
<dbReference type="EMBL" id="CP064942">
    <property type="protein sequence ID" value="QPH53795.1"/>
    <property type="molecule type" value="Genomic_DNA"/>
</dbReference>
<dbReference type="SMART" id="SM00994">
    <property type="entry name" value="zf-C4_ClpX"/>
    <property type="match status" value="1"/>
</dbReference>
<dbReference type="InterPro" id="IPR010603">
    <property type="entry name" value="Znf_CppX_C4"/>
</dbReference>
<evidence type="ECO:0000313" key="3">
    <source>
        <dbReference type="EMBL" id="QPH53795.1"/>
    </source>
</evidence>
<dbReference type="PROSITE" id="PS51902">
    <property type="entry name" value="CLPX_ZB"/>
    <property type="match status" value="1"/>
</dbReference>
<dbReference type="InterPro" id="IPR038366">
    <property type="entry name" value="Znf_CppX_C4_sf"/>
</dbReference>
<dbReference type="Gene3D" id="6.20.220.10">
    <property type="entry name" value="ClpX chaperone, C4-type zinc finger domain"/>
    <property type="match status" value="1"/>
</dbReference>
<feature type="binding site" evidence="1">
    <location>
        <position position="21"/>
    </location>
    <ligand>
        <name>Zn(2+)</name>
        <dbReference type="ChEBI" id="CHEBI:29105"/>
    </ligand>
</feature>
<dbReference type="Proteomes" id="UP000594800">
    <property type="component" value="Chromosome"/>
</dbReference>
<dbReference type="GO" id="GO:0006457">
    <property type="term" value="P:protein folding"/>
    <property type="evidence" value="ECO:0007669"/>
    <property type="project" value="UniProtKB-UniRule"/>
</dbReference>
<accession>A0A7S9QCG3</accession>
<feature type="binding site" evidence="1">
    <location>
        <position position="18"/>
    </location>
    <ligand>
        <name>Zn(2+)</name>
        <dbReference type="ChEBI" id="CHEBI:29105"/>
    </ligand>
</feature>
<dbReference type="AlphaFoldDB" id="A0A7S9QCG3"/>
<proteinExistence type="inferred from homology"/>
<name>A0A7S9QCG3_9RHOB</name>